<protein>
    <submittedName>
        <fullName evidence="1">Uncharacterized protein</fullName>
    </submittedName>
</protein>
<evidence type="ECO:0000313" key="1">
    <source>
        <dbReference type="EMBL" id="KIJ11753.1"/>
    </source>
</evidence>
<feature type="non-terminal residue" evidence="1">
    <location>
        <position position="1"/>
    </location>
</feature>
<name>A0A0C9TME7_PAXIN</name>
<reference evidence="2" key="2">
    <citation type="submission" date="2015-01" db="EMBL/GenBank/DDBJ databases">
        <title>Evolutionary Origins and Diversification of the Mycorrhizal Mutualists.</title>
        <authorList>
            <consortium name="DOE Joint Genome Institute"/>
            <consortium name="Mycorrhizal Genomics Consortium"/>
            <person name="Kohler A."/>
            <person name="Kuo A."/>
            <person name="Nagy L.G."/>
            <person name="Floudas D."/>
            <person name="Copeland A."/>
            <person name="Barry K.W."/>
            <person name="Cichocki N."/>
            <person name="Veneault-Fourrey C."/>
            <person name="LaButti K."/>
            <person name="Lindquist E.A."/>
            <person name="Lipzen A."/>
            <person name="Lundell T."/>
            <person name="Morin E."/>
            <person name="Murat C."/>
            <person name="Riley R."/>
            <person name="Ohm R."/>
            <person name="Sun H."/>
            <person name="Tunlid A."/>
            <person name="Henrissat B."/>
            <person name="Grigoriev I.V."/>
            <person name="Hibbett D.S."/>
            <person name="Martin F."/>
        </authorList>
    </citation>
    <scope>NUCLEOTIDE SEQUENCE [LARGE SCALE GENOMIC DNA]</scope>
    <source>
        <strain evidence="2">ATCC 200175</strain>
    </source>
</reference>
<reference evidence="1 2" key="1">
    <citation type="submission" date="2014-06" db="EMBL/GenBank/DDBJ databases">
        <authorList>
            <consortium name="DOE Joint Genome Institute"/>
            <person name="Kuo A."/>
            <person name="Kohler A."/>
            <person name="Nagy L.G."/>
            <person name="Floudas D."/>
            <person name="Copeland A."/>
            <person name="Barry K.W."/>
            <person name="Cichocki N."/>
            <person name="Veneault-Fourrey C."/>
            <person name="LaButti K."/>
            <person name="Lindquist E.A."/>
            <person name="Lipzen A."/>
            <person name="Lundell T."/>
            <person name="Morin E."/>
            <person name="Murat C."/>
            <person name="Sun H."/>
            <person name="Tunlid A."/>
            <person name="Henrissat B."/>
            <person name="Grigoriev I.V."/>
            <person name="Hibbett D.S."/>
            <person name="Martin F."/>
            <person name="Nordberg H.P."/>
            <person name="Cantor M.N."/>
            <person name="Hua S.X."/>
        </authorList>
    </citation>
    <scope>NUCLEOTIDE SEQUENCE [LARGE SCALE GENOMIC DNA]</scope>
    <source>
        <strain evidence="1 2">ATCC 200175</strain>
    </source>
</reference>
<dbReference type="Gene3D" id="1.25.10.10">
    <property type="entry name" value="Leucine-rich Repeat Variant"/>
    <property type="match status" value="1"/>
</dbReference>
<proteinExistence type="predicted"/>
<evidence type="ECO:0000313" key="2">
    <source>
        <dbReference type="Proteomes" id="UP000053647"/>
    </source>
</evidence>
<dbReference type="InterPro" id="IPR016024">
    <property type="entry name" value="ARM-type_fold"/>
</dbReference>
<accession>A0A0C9TME7</accession>
<gene>
    <name evidence="1" type="ORF">PAXINDRAFT_15336</name>
</gene>
<dbReference type="EMBL" id="KN819373">
    <property type="protein sequence ID" value="KIJ11753.1"/>
    <property type="molecule type" value="Genomic_DNA"/>
</dbReference>
<organism evidence="1 2">
    <name type="scientific">Paxillus involutus ATCC 200175</name>
    <dbReference type="NCBI Taxonomy" id="664439"/>
    <lineage>
        <taxon>Eukaryota</taxon>
        <taxon>Fungi</taxon>
        <taxon>Dikarya</taxon>
        <taxon>Basidiomycota</taxon>
        <taxon>Agaricomycotina</taxon>
        <taxon>Agaricomycetes</taxon>
        <taxon>Agaricomycetidae</taxon>
        <taxon>Boletales</taxon>
        <taxon>Paxilineae</taxon>
        <taxon>Paxillaceae</taxon>
        <taxon>Paxillus</taxon>
    </lineage>
</organism>
<dbReference type="Proteomes" id="UP000053647">
    <property type="component" value="Unassembled WGS sequence"/>
</dbReference>
<dbReference type="InterPro" id="IPR011989">
    <property type="entry name" value="ARM-like"/>
</dbReference>
<feature type="non-terminal residue" evidence="1">
    <location>
        <position position="883"/>
    </location>
</feature>
<dbReference type="HOGENOM" id="CLU_018827_0_0_1"/>
<dbReference type="SUPFAM" id="SSF48371">
    <property type="entry name" value="ARM repeat"/>
    <property type="match status" value="1"/>
</dbReference>
<sequence length="883" mass="99319">PRAHLGEGFVFPAGWPSTTGDELDGKKWEKVLFDFAAVRELFGRLRSSQRAPLRYLDRLLFVLRFRDGRKCIRGEDRWQETFEKIIHGNSDGIVKLVAIVAYYEASIDDATPSNDVVNEVTVSQDAVKEAIPSKDTEATSTKHVVNQVTLSEDVLKNARTCLQDILSRRTDRNCRRVIALLRPLTDHEALRKEILTAEVIKTFMGLLDDVLLYPGPDFGQTMDAFACLLQHEDLKIPLFEDSRPSLMLAGQDESRLTASLHVILPFARTERGRTDCKDLKPRLCHLAKNHQGRVGLLAVEVFLELYEIEEGNTEAEQLALIDQLRNRNFRANLAYVFNFLSGTDNRTLSRNPDDHASSHVLRRLFGPGDGECLSGQALQLTQKKLIQYLQSATGVRDAPERTSATLTLLKLCEGKPNSKLRTHLLGEDITGAFIKQLRRRDSSLLGAYALTTCLQYEDMKQPILSNHKFLKYLVKMLRLDSFDDAVGQIEGWRIFANLMRELMQDDDLKRKMEGEDSEITKVLEEKLIRGKPKDIRTSLLCLEILRSLGEHPHEGDFWTKSLVGKSLAHLESGKWKTQKAGITILSTLAQTKYGVDAIMPHIESIINMLLPDSLEPQEKTAGGSPLEPSHMLGPACALHVLSEDETLRKTTRDTEQLESLKDLWLDGNLIEGDTPQWRVKTPTKDDVLKMIDKMIKSVSGDFSEDLGTTSVGRSTLPEIQHWGRLADLVRASVVKVVAPPAKVTAKAVRYIHCATITTRDTEQLESLKDLWLDGNLIEGDTPQWRVKTPTKDDVLKMIDKMIKSVSGDFSEDLGTTSVGRSTLPEIQHWGRLADLVRASMVKVVAPPAKVTAKAVRYTTQRLSPRQMTYFLGRLQQRRSQHAG</sequence>
<dbReference type="AlphaFoldDB" id="A0A0C9TME7"/>
<keyword evidence="2" id="KW-1185">Reference proteome</keyword>